<accession>A0A1F6M4E6</accession>
<sequence>MARGTTDAETVRNVLKEELQYYVLNFIYHHPEYSNWVMYGGSALRICHELDRMSVDLDFEIAHTIDAPFLNKLKDNVGKYFKDTFNLGSELFTIKITTDRGLRLCFNIGDLVGMNIHSKQIIVKIDLNHFAAPKTVTERIPVNRSQLSFVIKTYNMSSLMASKIAAILLRGQRGGVNGILYEEKGRDIYDLLWYMNKKIVPDLDYLKAKDIDITNLRELFDKLTLKMNRVHNTNLKNDLSPLFVNQTYIENWLKNWLESYMHLRGEYEINTVIALTNINIYRDFRSGVFSFEYWYKTEDKTDVKITYKITEDWFIFKEGNLTILIDEKIKETTKFNDDKTRDKKTTKEKMLQYATLFNKKNKDYLKKTNGAILGDSITTKLILIPADKLDRKEQVMIDRSTLLSCELEDLLK</sequence>
<gene>
    <name evidence="1" type="ORF">A3J66_04425</name>
</gene>
<name>A0A1F6M4E6_9BACT</name>
<dbReference type="Proteomes" id="UP000176282">
    <property type="component" value="Unassembled WGS sequence"/>
</dbReference>
<comment type="caution">
    <text evidence="1">The sequence shown here is derived from an EMBL/GenBank/DDBJ whole genome shotgun (WGS) entry which is preliminary data.</text>
</comment>
<dbReference type="AlphaFoldDB" id="A0A1F6M4E6"/>
<dbReference type="InterPro" id="IPR014942">
    <property type="entry name" value="AbiEii"/>
</dbReference>
<dbReference type="Gene3D" id="3.10.450.620">
    <property type="entry name" value="JHP933, nucleotidyltransferase-like core domain"/>
    <property type="match status" value="1"/>
</dbReference>
<dbReference type="Pfam" id="PF08843">
    <property type="entry name" value="AbiEii"/>
    <property type="match status" value="1"/>
</dbReference>
<evidence type="ECO:0008006" key="3">
    <source>
        <dbReference type="Google" id="ProtNLM"/>
    </source>
</evidence>
<evidence type="ECO:0000313" key="1">
    <source>
        <dbReference type="EMBL" id="OGH66494.1"/>
    </source>
</evidence>
<dbReference type="EMBL" id="MFQB01000035">
    <property type="protein sequence ID" value="OGH66494.1"/>
    <property type="molecule type" value="Genomic_DNA"/>
</dbReference>
<organism evidence="1 2">
    <name type="scientific">Candidatus Magasanikbacteria bacterium RIFCSPHIGHO2_02_FULL_47_14</name>
    <dbReference type="NCBI Taxonomy" id="1798680"/>
    <lineage>
        <taxon>Bacteria</taxon>
        <taxon>Candidatus Magasanikiibacteriota</taxon>
    </lineage>
</organism>
<dbReference type="STRING" id="1798680.A3J66_04425"/>
<proteinExistence type="predicted"/>
<protein>
    <recommendedName>
        <fullName evidence="3">Nucleotidyl transferase AbiEii/AbiGii toxin family protein</fullName>
    </recommendedName>
</protein>
<evidence type="ECO:0000313" key="2">
    <source>
        <dbReference type="Proteomes" id="UP000176282"/>
    </source>
</evidence>
<reference evidence="1 2" key="1">
    <citation type="journal article" date="2016" name="Nat. Commun.">
        <title>Thousands of microbial genomes shed light on interconnected biogeochemical processes in an aquifer system.</title>
        <authorList>
            <person name="Anantharaman K."/>
            <person name="Brown C.T."/>
            <person name="Hug L.A."/>
            <person name="Sharon I."/>
            <person name="Castelle C.J."/>
            <person name="Probst A.J."/>
            <person name="Thomas B.C."/>
            <person name="Singh A."/>
            <person name="Wilkins M.J."/>
            <person name="Karaoz U."/>
            <person name="Brodie E.L."/>
            <person name="Williams K.H."/>
            <person name="Hubbard S.S."/>
            <person name="Banfield J.F."/>
        </authorList>
    </citation>
    <scope>NUCLEOTIDE SEQUENCE [LARGE SCALE GENOMIC DNA]</scope>
</reference>